<dbReference type="Gene3D" id="1.10.760.10">
    <property type="entry name" value="Cytochrome c-like domain"/>
    <property type="match status" value="1"/>
</dbReference>
<evidence type="ECO:0000313" key="5">
    <source>
        <dbReference type="EMBL" id="VAW86277.1"/>
    </source>
</evidence>
<dbReference type="SUPFAM" id="SSF46626">
    <property type="entry name" value="Cytochrome c"/>
    <property type="match status" value="1"/>
</dbReference>
<keyword evidence="1" id="KW-0349">Heme</keyword>
<keyword evidence="2" id="KW-0479">Metal-binding</keyword>
<dbReference type="InterPro" id="IPR009056">
    <property type="entry name" value="Cyt_c-like_dom"/>
</dbReference>
<name>A0A3B0ZFV0_9ZZZZ</name>
<dbReference type="Pfam" id="PF13442">
    <property type="entry name" value="Cytochrome_CBB3"/>
    <property type="match status" value="1"/>
</dbReference>
<gene>
    <name evidence="5" type="ORF">MNBD_GAMMA18-232</name>
</gene>
<accession>A0A3B0ZFV0</accession>
<dbReference type="GO" id="GO:0009055">
    <property type="term" value="F:electron transfer activity"/>
    <property type="evidence" value="ECO:0007669"/>
    <property type="project" value="InterPro"/>
</dbReference>
<proteinExistence type="predicted"/>
<evidence type="ECO:0000259" key="4">
    <source>
        <dbReference type="Pfam" id="PF13442"/>
    </source>
</evidence>
<dbReference type="GO" id="GO:0046872">
    <property type="term" value="F:metal ion binding"/>
    <property type="evidence" value="ECO:0007669"/>
    <property type="project" value="UniProtKB-KW"/>
</dbReference>
<dbReference type="AlphaFoldDB" id="A0A3B0ZFV0"/>
<organism evidence="5">
    <name type="scientific">hydrothermal vent metagenome</name>
    <dbReference type="NCBI Taxonomy" id="652676"/>
    <lineage>
        <taxon>unclassified sequences</taxon>
        <taxon>metagenomes</taxon>
        <taxon>ecological metagenomes</taxon>
    </lineage>
</organism>
<evidence type="ECO:0000256" key="3">
    <source>
        <dbReference type="ARBA" id="ARBA00023004"/>
    </source>
</evidence>
<dbReference type="EMBL" id="UOFP01000132">
    <property type="protein sequence ID" value="VAW86277.1"/>
    <property type="molecule type" value="Genomic_DNA"/>
</dbReference>
<keyword evidence="3" id="KW-0408">Iron</keyword>
<reference evidence="5" key="1">
    <citation type="submission" date="2018-06" db="EMBL/GenBank/DDBJ databases">
        <authorList>
            <person name="Zhirakovskaya E."/>
        </authorList>
    </citation>
    <scope>NUCLEOTIDE SEQUENCE</scope>
</reference>
<sequence>MSHEAEVLHQVITKGKNAMPGYEETLTGAEIDALVDYLLGM</sequence>
<evidence type="ECO:0000256" key="1">
    <source>
        <dbReference type="ARBA" id="ARBA00022617"/>
    </source>
</evidence>
<evidence type="ECO:0000256" key="2">
    <source>
        <dbReference type="ARBA" id="ARBA00022723"/>
    </source>
</evidence>
<dbReference type="InterPro" id="IPR036909">
    <property type="entry name" value="Cyt_c-like_dom_sf"/>
</dbReference>
<dbReference type="GO" id="GO:0020037">
    <property type="term" value="F:heme binding"/>
    <property type="evidence" value="ECO:0007669"/>
    <property type="project" value="InterPro"/>
</dbReference>
<feature type="domain" description="Cytochrome c" evidence="4">
    <location>
        <begin position="4"/>
        <end position="38"/>
    </location>
</feature>
<protein>
    <recommendedName>
        <fullName evidence="4">Cytochrome c domain-containing protein</fullName>
    </recommendedName>
</protein>